<dbReference type="InterPro" id="IPR015797">
    <property type="entry name" value="NUDIX_hydrolase-like_dom_sf"/>
</dbReference>
<gene>
    <name evidence="3" type="ORF">WM2015_697</name>
</gene>
<dbReference type="RefSeq" id="WP_049724743.1">
    <property type="nucleotide sequence ID" value="NZ_CP012154.1"/>
</dbReference>
<dbReference type="PROSITE" id="PS51462">
    <property type="entry name" value="NUDIX"/>
    <property type="match status" value="1"/>
</dbReference>
<dbReference type="Gene3D" id="3.90.79.10">
    <property type="entry name" value="Nucleoside Triphosphate Pyrophosphohydrolase"/>
    <property type="match status" value="1"/>
</dbReference>
<protein>
    <submittedName>
        <fullName evidence="3">NUDIX hydrolase</fullName>
    </submittedName>
</protein>
<dbReference type="Proteomes" id="UP000066624">
    <property type="component" value="Chromosome"/>
</dbReference>
<sequence length="143" mass="16032">MPAPRMIRTVSAVILDPQERVLLVRKRGSEIYIQPGGKPDAGEAPLDTLERELREELDVTMDRAQALCLGRFEDEAVHEPDARVRTESWLVQVQGEPRASAEIEALRWVEPQTAGEDPTIAPLSRRHILPALCRHLASEPDAR</sequence>
<dbReference type="AlphaFoldDB" id="A0A0K0XTS0"/>
<keyword evidence="4" id="KW-1185">Reference proteome</keyword>
<dbReference type="GO" id="GO:0016787">
    <property type="term" value="F:hydrolase activity"/>
    <property type="evidence" value="ECO:0007669"/>
    <property type="project" value="UniProtKB-KW"/>
</dbReference>
<evidence type="ECO:0000313" key="3">
    <source>
        <dbReference type="EMBL" id="AKS41078.1"/>
    </source>
</evidence>
<keyword evidence="2 3" id="KW-0378">Hydrolase</keyword>
<dbReference type="InterPro" id="IPR020084">
    <property type="entry name" value="NUDIX_hydrolase_CS"/>
</dbReference>
<comment type="cofactor">
    <cofactor evidence="1">
        <name>Mg(2+)</name>
        <dbReference type="ChEBI" id="CHEBI:18420"/>
    </cofactor>
</comment>
<evidence type="ECO:0000313" key="4">
    <source>
        <dbReference type="Proteomes" id="UP000066624"/>
    </source>
</evidence>
<dbReference type="EMBL" id="CP012154">
    <property type="protein sequence ID" value="AKS41078.1"/>
    <property type="molecule type" value="Genomic_DNA"/>
</dbReference>
<dbReference type="SUPFAM" id="SSF55811">
    <property type="entry name" value="Nudix"/>
    <property type="match status" value="1"/>
</dbReference>
<organism evidence="3 4">
    <name type="scientific">Wenzhouxiangella marina</name>
    <dbReference type="NCBI Taxonomy" id="1579979"/>
    <lineage>
        <taxon>Bacteria</taxon>
        <taxon>Pseudomonadati</taxon>
        <taxon>Pseudomonadota</taxon>
        <taxon>Gammaproteobacteria</taxon>
        <taxon>Chromatiales</taxon>
        <taxon>Wenzhouxiangellaceae</taxon>
        <taxon>Wenzhouxiangella</taxon>
    </lineage>
</organism>
<proteinExistence type="predicted"/>
<name>A0A0K0XTS0_9GAMM</name>
<dbReference type="KEGG" id="wma:WM2015_697"/>
<reference evidence="3 4" key="1">
    <citation type="submission" date="2015-07" db="EMBL/GenBank/DDBJ databases">
        <authorList>
            <person name="Noorani M."/>
        </authorList>
    </citation>
    <scope>NUCLEOTIDE SEQUENCE [LARGE SCALE GENOMIC DNA]</scope>
    <source>
        <strain evidence="3 4">KCTC 42284</strain>
    </source>
</reference>
<evidence type="ECO:0000256" key="2">
    <source>
        <dbReference type="ARBA" id="ARBA00022801"/>
    </source>
</evidence>
<dbReference type="PROSITE" id="PS00893">
    <property type="entry name" value="NUDIX_BOX"/>
    <property type="match status" value="1"/>
</dbReference>
<dbReference type="PANTHER" id="PTHR43046:SF2">
    <property type="entry name" value="8-OXO-DGTP DIPHOSPHATASE-RELATED"/>
    <property type="match status" value="1"/>
</dbReference>
<dbReference type="Pfam" id="PF00293">
    <property type="entry name" value="NUDIX"/>
    <property type="match status" value="1"/>
</dbReference>
<dbReference type="InterPro" id="IPR000086">
    <property type="entry name" value="NUDIX_hydrolase_dom"/>
</dbReference>
<evidence type="ECO:0000256" key="1">
    <source>
        <dbReference type="ARBA" id="ARBA00001946"/>
    </source>
</evidence>
<dbReference type="CDD" id="cd04690">
    <property type="entry name" value="NUDIX_Hydrolase"/>
    <property type="match status" value="1"/>
</dbReference>
<accession>A0A0K0XTS0</accession>
<dbReference type="PANTHER" id="PTHR43046">
    <property type="entry name" value="GDP-MANNOSE MANNOSYL HYDROLASE"/>
    <property type="match status" value="1"/>
</dbReference>
<dbReference type="OrthoDB" id="9801098at2"/>